<organism evidence="2 3">
    <name type="scientific">Caerostris extrusa</name>
    <name type="common">Bark spider</name>
    <name type="synonym">Caerostris bankana</name>
    <dbReference type="NCBI Taxonomy" id="172846"/>
    <lineage>
        <taxon>Eukaryota</taxon>
        <taxon>Metazoa</taxon>
        <taxon>Ecdysozoa</taxon>
        <taxon>Arthropoda</taxon>
        <taxon>Chelicerata</taxon>
        <taxon>Arachnida</taxon>
        <taxon>Araneae</taxon>
        <taxon>Araneomorphae</taxon>
        <taxon>Entelegynae</taxon>
        <taxon>Araneoidea</taxon>
        <taxon>Araneidae</taxon>
        <taxon>Caerostris</taxon>
    </lineage>
</organism>
<feature type="compositionally biased region" description="Basic and acidic residues" evidence="1">
    <location>
        <begin position="68"/>
        <end position="77"/>
    </location>
</feature>
<protein>
    <submittedName>
        <fullName evidence="2">Uncharacterized protein</fullName>
    </submittedName>
</protein>
<gene>
    <name evidence="2" type="ORF">CEXT_580931</name>
</gene>
<evidence type="ECO:0000256" key="1">
    <source>
        <dbReference type="SAM" id="MobiDB-lite"/>
    </source>
</evidence>
<proteinExistence type="predicted"/>
<accession>A0AAV4V1Z3</accession>
<dbReference type="Proteomes" id="UP001054945">
    <property type="component" value="Unassembled WGS sequence"/>
</dbReference>
<dbReference type="EMBL" id="BPLR01013815">
    <property type="protein sequence ID" value="GIY64028.1"/>
    <property type="molecule type" value="Genomic_DNA"/>
</dbReference>
<feature type="region of interest" description="Disordered" evidence="1">
    <location>
        <begin position="67"/>
        <end position="92"/>
    </location>
</feature>
<name>A0AAV4V1Z3_CAEEX</name>
<reference evidence="2 3" key="1">
    <citation type="submission" date="2021-06" db="EMBL/GenBank/DDBJ databases">
        <title>Caerostris extrusa draft genome.</title>
        <authorList>
            <person name="Kono N."/>
            <person name="Arakawa K."/>
        </authorList>
    </citation>
    <scope>NUCLEOTIDE SEQUENCE [LARGE SCALE GENOMIC DNA]</scope>
</reference>
<evidence type="ECO:0000313" key="3">
    <source>
        <dbReference type="Proteomes" id="UP001054945"/>
    </source>
</evidence>
<comment type="caution">
    <text evidence="2">The sequence shown here is derived from an EMBL/GenBank/DDBJ whole genome shotgun (WGS) entry which is preliminary data.</text>
</comment>
<dbReference type="AlphaFoldDB" id="A0AAV4V1Z3"/>
<keyword evidence="3" id="KW-1185">Reference proteome</keyword>
<evidence type="ECO:0000313" key="2">
    <source>
        <dbReference type="EMBL" id="GIY64028.1"/>
    </source>
</evidence>
<feature type="compositionally biased region" description="Polar residues" evidence="1">
    <location>
        <begin position="80"/>
        <end position="92"/>
    </location>
</feature>
<sequence>MGFSQVVVRGHRLESGGRGTLPQLPAHGGHLLHHLHHHHRLLHGQHLRRFCHRHLSERGGAGVQELRAGQESEELHRVRSQSQTGEKVYSQSEDTIQNMVVRDIPVF</sequence>